<evidence type="ECO:0000256" key="3">
    <source>
        <dbReference type="ARBA" id="ARBA00023014"/>
    </source>
</evidence>
<reference evidence="7" key="1">
    <citation type="journal article" date="2023" name="Commun. Biol.">
        <title>Genome analysis of Parmales, the sister group of diatoms, reveals the evolutionary specialization of diatoms from phago-mixotrophs to photoautotrophs.</title>
        <authorList>
            <person name="Ban H."/>
            <person name="Sato S."/>
            <person name="Yoshikawa S."/>
            <person name="Yamada K."/>
            <person name="Nakamura Y."/>
            <person name="Ichinomiya M."/>
            <person name="Sato N."/>
            <person name="Blanc-Mathieu R."/>
            <person name="Endo H."/>
            <person name="Kuwata A."/>
            <person name="Ogata H."/>
        </authorList>
    </citation>
    <scope>NUCLEOTIDE SEQUENCE [LARGE SCALE GENOMIC DNA]</scope>
    <source>
        <strain evidence="7">NIES 3700</strain>
    </source>
</reference>
<dbReference type="OrthoDB" id="376357at2759"/>
<dbReference type="InterPro" id="IPR017896">
    <property type="entry name" value="4Fe4S_Fe-S-bd"/>
</dbReference>
<keyword evidence="2" id="KW-0408">Iron</keyword>
<dbReference type="Gene3D" id="3.30.70.20">
    <property type="match status" value="1"/>
</dbReference>
<dbReference type="PANTHER" id="PTHR44579:SF2">
    <property type="entry name" value="OS01G0730500 PROTEIN"/>
    <property type="match status" value="1"/>
</dbReference>
<dbReference type="PANTHER" id="PTHR44579">
    <property type="entry name" value="OS01G0730500 PROTEIN"/>
    <property type="match status" value="1"/>
</dbReference>
<keyword evidence="1" id="KW-0479">Metal-binding</keyword>
<feature type="compositionally biased region" description="Low complexity" evidence="4">
    <location>
        <begin position="67"/>
        <end position="83"/>
    </location>
</feature>
<feature type="domain" description="4Fe-4S ferredoxin-type" evidence="5">
    <location>
        <begin position="182"/>
        <end position="210"/>
    </location>
</feature>
<dbReference type="PROSITE" id="PS51379">
    <property type="entry name" value="4FE4S_FER_2"/>
    <property type="match status" value="1"/>
</dbReference>
<evidence type="ECO:0000256" key="2">
    <source>
        <dbReference type="ARBA" id="ARBA00023004"/>
    </source>
</evidence>
<dbReference type="Pfam" id="PF13370">
    <property type="entry name" value="Fer4_13"/>
    <property type="match status" value="1"/>
</dbReference>
<dbReference type="EMBL" id="BRXW01000238">
    <property type="protein sequence ID" value="GMI15831.1"/>
    <property type="molecule type" value="Genomic_DNA"/>
</dbReference>
<feature type="compositionally biased region" description="Low complexity" evidence="4">
    <location>
        <begin position="20"/>
        <end position="37"/>
    </location>
</feature>
<dbReference type="GO" id="GO:0009055">
    <property type="term" value="F:electron transfer activity"/>
    <property type="evidence" value="ECO:0007669"/>
    <property type="project" value="InterPro"/>
</dbReference>
<evidence type="ECO:0000256" key="1">
    <source>
        <dbReference type="ARBA" id="ARBA00022723"/>
    </source>
</evidence>
<protein>
    <recommendedName>
        <fullName evidence="5">4Fe-4S ferredoxin-type domain-containing protein</fullName>
    </recommendedName>
</protein>
<feature type="compositionally biased region" description="Acidic residues" evidence="4">
    <location>
        <begin position="39"/>
        <end position="64"/>
    </location>
</feature>
<dbReference type="GO" id="GO:0051536">
    <property type="term" value="F:iron-sulfur cluster binding"/>
    <property type="evidence" value="ECO:0007669"/>
    <property type="project" value="UniProtKB-KW"/>
</dbReference>
<evidence type="ECO:0000313" key="6">
    <source>
        <dbReference type="EMBL" id="GMI15831.1"/>
    </source>
</evidence>
<dbReference type="Proteomes" id="UP001165122">
    <property type="component" value="Unassembled WGS sequence"/>
</dbReference>
<evidence type="ECO:0000256" key="4">
    <source>
        <dbReference type="SAM" id="MobiDB-lite"/>
    </source>
</evidence>
<dbReference type="GO" id="GO:0005506">
    <property type="term" value="F:iron ion binding"/>
    <property type="evidence" value="ECO:0007669"/>
    <property type="project" value="InterPro"/>
</dbReference>
<organism evidence="6 7">
    <name type="scientific">Triparma laevis f. longispina</name>
    <dbReference type="NCBI Taxonomy" id="1714387"/>
    <lineage>
        <taxon>Eukaryota</taxon>
        <taxon>Sar</taxon>
        <taxon>Stramenopiles</taxon>
        <taxon>Ochrophyta</taxon>
        <taxon>Bolidophyceae</taxon>
        <taxon>Parmales</taxon>
        <taxon>Triparmaceae</taxon>
        <taxon>Triparma</taxon>
    </lineage>
</organism>
<keyword evidence="3" id="KW-0411">Iron-sulfur</keyword>
<accession>A0A9W7KYI6</accession>
<feature type="region of interest" description="Disordered" evidence="4">
    <location>
        <begin position="20"/>
        <end position="83"/>
    </location>
</feature>
<comment type="caution">
    <text evidence="6">The sequence shown here is derived from an EMBL/GenBank/DDBJ whole genome shotgun (WGS) entry which is preliminary data.</text>
</comment>
<dbReference type="PRINTS" id="PR00352">
    <property type="entry name" value="3FE4SFRDOXIN"/>
</dbReference>
<dbReference type="AlphaFoldDB" id="A0A9W7KYI6"/>
<dbReference type="InterPro" id="IPR001080">
    <property type="entry name" value="3Fe4S_ferredoxin"/>
</dbReference>
<sequence>MRLALSSRWHAFPTFLRPSFTTPSTHLPHPSSLYSSPQDNEEWLDESNEWSENWSEDWSSEDDKDSSSSSSTPPPSSTTDPTTDLFQDLEEQYFNSLQELQSSELETIENDAAQSFKVEAMLEAGLKPSVVSEITGKDTTSDASSETDTMISSVISTDTVDIDSALSYEKVPLTSGIPSLTRFIYVDEETCIGCTHCASYSPSTFYMEPDHGRARVFEQWGDEDDVVGVAVETCPVDCIHYVGWEELVELERERENIDINFKERLVSDNVRVKANLSANKGLRCNNCPSRGCKNCPMFGVGDEVWERQERERKTKDIVMKEKGDKKADL</sequence>
<evidence type="ECO:0000313" key="7">
    <source>
        <dbReference type="Proteomes" id="UP001165122"/>
    </source>
</evidence>
<name>A0A9W7KYI6_9STRA</name>
<dbReference type="SUPFAM" id="SSF54862">
    <property type="entry name" value="4Fe-4S ferredoxins"/>
    <property type="match status" value="1"/>
</dbReference>
<keyword evidence="7" id="KW-1185">Reference proteome</keyword>
<gene>
    <name evidence="6" type="ORF">TrLO_g2734</name>
</gene>
<evidence type="ECO:0000259" key="5">
    <source>
        <dbReference type="PROSITE" id="PS51379"/>
    </source>
</evidence>
<proteinExistence type="predicted"/>